<protein>
    <submittedName>
        <fullName evidence="2">Uncharacterized protein</fullName>
    </submittedName>
</protein>
<organism evidence="2 3">
    <name type="scientific">Trichonephila inaurata madagascariensis</name>
    <dbReference type="NCBI Taxonomy" id="2747483"/>
    <lineage>
        <taxon>Eukaryota</taxon>
        <taxon>Metazoa</taxon>
        <taxon>Ecdysozoa</taxon>
        <taxon>Arthropoda</taxon>
        <taxon>Chelicerata</taxon>
        <taxon>Arachnida</taxon>
        <taxon>Araneae</taxon>
        <taxon>Araneomorphae</taxon>
        <taxon>Entelegynae</taxon>
        <taxon>Araneoidea</taxon>
        <taxon>Nephilidae</taxon>
        <taxon>Trichonephila</taxon>
        <taxon>Trichonephila inaurata</taxon>
    </lineage>
</organism>
<name>A0A8X7CLQ1_9ARAC</name>
<evidence type="ECO:0000256" key="1">
    <source>
        <dbReference type="SAM" id="MobiDB-lite"/>
    </source>
</evidence>
<dbReference type="EMBL" id="BMAV01017144">
    <property type="protein sequence ID" value="GFY68617.1"/>
    <property type="molecule type" value="Genomic_DNA"/>
</dbReference>
<accession>A0A8X7CLQ1</accession>
<comment type="caution">
    <text evidence="2">The sequence shown here is derived from an EMBL/GenBank/DDBJ whole genome shotgun (WGS) entry which is preliminary data.</text>
</comment>
<gene>
    <name evidence="2" type="primary">RF55_16785</name>
    <name evidence="2" type="ORF">TNIN_118221</name>
</gene>
<dbReference type="AlphaFoldDB" id="A0A8X7CLQ1"/>
<dbReference type="OrthoDB" id="5979489at2759"/>
<dbReference type="Proteomes" id="UP000886998">
    <property type="component" value="Unassembled WGS sequence"/>
</dbReference>
<evidence type="ECO:0000313" key="2">
    <source>
        <dbReference type="EMBL" id="GFY68617.1"/>
    </source>
</evidence>
<evidence type="ECO:0000313" key="3">
    <source>
        <dbReference type="Proteomes" id="UP000886998"/>
    </source>
</evidence>
<feature type="region of interest" description="Disordered" evidence="1">
    <location>
        <begin position="85"/>
        <end position="111"/>
    </location>
</feature>
<reference evidence="2" key="1">
    <citation type="submission" date="2020-08" db="EMBL/GenBank/DDBJ databases">
        <title>Multicomponent nature underlies the extraordinary mechanical properties of spider dragline silk.</title>
        <authorList>
            <person name="Kono N."/>
            <person name="Nakamura H."/>
            <person name="Mori M."/>
            <person name="Yoshida Y."/>
            <person name="Ohtoshi R."/>
            <person name="Malay A.D."/>
            <person name="Moran D.A.P."/>
            <person name="Tomita M."/>
            <person name="Numata K."/>
            <person name="Arakawa K."/>
        </authorList>
    </citation>
    <scope>NUCLEOTIDE SEQUENCE</scope>
</reference>
<sequence>MTGSRVASDVLLGENFKEAAKTRSRESGKKLAQKTIDRVQSMVGKGQYKRKRTQTVIQDGQWVQFHPLSNVFDNAPVEFHISGSAEDQVSHHQSNTIIRKSENSKSGQYTL</sequence>
<keyword evidence="3" id="KW-1185">Reference proteome</keyword>
<proteinExistence type="predicted"/>